<proteinExistence type="predicted"/>
<dbReference type="Proteomes" id="UP000012065">
    <property type="component" value="Unassembled WGS sequence"/>
</dbReference>
<accession>M5C332</accession>
<comment type="caution">
    <text evidence="1">The sequence shown here is derived from an EMBL/GenBank/DDBJ whole genome shotgun (WGS) entry which is preliminary data.</text>
</comment>
<reference evidence="1 2" key="1">
    <citation type="journal article" date="2013" name="J. Biotechnol.">
        <title>Establishment and interpretation of the genome sequence of the phytopathogenic fungus Rhizoctonia solani AG1-IB isolate 7/3/14.</title>
        <authorList>
            <person name="Wibberg D.W."/>
            <person name="Jelonek L.J."/>
            <person name="Rupp O.R."/>
            <person name="Hennig M.H."/>
            <person name="Eikmeyer F.E."/>
            <person name="Goesmann A.G."/>
            <person name="Hartmann A.H."/>
            <person name="Borriss R.B."/>
            <person name="Grosch R.G."/>
            <person name="Puehler A.P."/>
            <person name="Schlueter A.S."/>
        </authorList>
    </citation>
    <scope>NUCLEOTIDE SEQUENCE [LARGE SCALE GENOMIC DNA]</scope>
    <source>
        <strain evidence="2">AG1-IB / isolate 7/3/14</strain>
    </source>
</reference>
<organism evidence="1 2">
    <name type="scientific">Thanatephorus cucumeris (strain AG1-IB / isolate 7/3/14)</name>
    <name type="common">Lettuce bottom rot fungus</name>
    <name type="synonym">Rhizoctonia solani</name>
    <dbReference type="NCBI Taxonomy" id="1108050"/>
    <lineage>
        <taxon>Eukaryota</taxon>
        <taxon>Fungi</taxon>
        <taxon>Dikarya</taxon>
        <taxon>Basidiomycota</taxon>
        <taxon>Agaricomycotina</taxon>
        <taxon>Agaricomycetes</taxon>
        <taxon>Cantharellales</taxon>
        <taxon>Ceratobasidiaceae</taxon>
        <taxon>Rhizoctonia</taxon>
        <taxon>Rhizoctonia solani AG-1</taxon>
    </lineage>
</organism>
<evidence type="ECO:0000313" key="2">
    <source>
        <dbReference type="Proteomes" id="UP000012065"/>
    </source>
</evidence>
<gene>
    <name evidence="1" type="ORF">BN14_04319</name>
</gene>
<dbReference type="EMBL" id="CAOJ01006227">
    <property type="protein sequence ID" value="CCO30292.1"/>
    <property type="molecule type" value="Genomic_DNA"/>
</dbReference>
<dbReference type="HOGENOM" id="CLU_2514203_0_0_1"/>
<sequence>MLVRVVEELEVEDALAEARDTVELALEIIADGRSGMKHDSIIKARVYRVAGIVEALTAAKEQNLTQRHARLVKLWLSNTLRSQPH</sequence>
<protein>
    <submittedName>
        <fullName evidence="1">Uncharacterized protein</fullName>
    </submittedName>
</protein>
<dbReference type="AlphaFoldDB" id="M5C332"/>
<name>M5C332_THACB</name>
<evidence type="ECO:0000313" key="1">
    <source>
        <dbReference type="EMBL" id="CCO30292.1"/>
    </source>
</evidence>